<dbReference type="SUPFAM" id="SSF53756">
    <property type="entry name" value="UDP-Glycosyltransferase/glycogen phosphorylase"/>
    <property type="match status" value="1"/>
</dbReference>
<dbReference type="CDD" id="cd03784">
    <property type="entry name" value="GT1_Gtf-like"/>
    <property type="match status" value="1"/>
</dbReference>
<organism evidence="3 4">
    <name type="scientific">Oldenlandia corymbosa var. corymbosa</name>
    <dbReference type="NCBI Taxonomy" id="529605"/>
    <lineage>
        <taxon>Eukaryota</taxon>
        <taxon>Viridiplantae</taxon>
        <taxon>Streptophyta</taxon>
        <taxon>Embryophyta</taxon>
        <taxon>Tracheophyta</taxon>
        <taxon>Spermatophyta</taxon>
        <taxon>Magnoliopsida</taxon>
        <taxon>eudicotyledons</taxon>
        <taxon>Gunneridae</taxon>
        <taxon>Pentapetalae</taxon>
        <taxon>asterids</taxon>
        <taxon>lamiids</taxon>
        <taxon>Gentianales</taxon>
        <taxon>Rubiaceae</taxon>
        <taxon>Rubioideae</taxon>
        <taxon>Spermacoceae</taxon>
        <taxon>Hedyotis-Oldenlandia complex</taxon>
        <taxon>Oldenlandia</taxon>
    </lineage>
</organism>
<dbReference type="InterPro" id="IPR002213">
    <property type="entry name" value="UDP_glucos_trans"/>
</dbReference>
<proteinExistence type="predicted"/>
<sequence length="408" mass="45264">MNSKKLHVVILASPGLGHLMPVLVIGNHLVTHHDVKVTVLVIKTSISGPESQILSLASGPDVEILEIPPVDISHLVDANTKLVARLRIMSREALPAVRSAIAGMKDRPDVLIGDLFSTEALAVAAEFKMPKYMYVASNAWFTALLAYTPFLHEQIDGQYIDQTEPLKIPGCNSVRPEDVVDPMVDRNDQQYNEYLRMGRELTQADGILINTWEDLEPVTLEAFRGNDFLKMPVYPIGPFTRPVEKNNGLKSELSKWLDMQPAESVLYVSFGSGGTLSAEQLTELAWGLELSQQRFIWVVRPPAECSDGSYLTSCNGPDGSPDFFPEGFLDRTKCIGQIVLPTKKVVCRMEIEEMVRTIMESKEGRVIRDKAKKLKVSGEYATKVGGSSYNAMNDFLQDANMRLNSNHA</sequence>
<dbReference type="EMBL" id="OX459123">
    <property type="protein sequence ID" value="CAI9110719.1"/>
    <property type="molecule type" value="Genomic_DNA"/>
</dbReference>
<dbReference type="GO" id="GO:0008194">
    <property type="term" value="F:UDP-glycosyltransferase activity"/>
    <property type="evidence" value="ECO:0007669"/>
    <property type="project" value="InterPro"/>
</dbReference>
<evidence type="ECO:0000256" key="2">
    <source>
        <dbReference type="ARBA" id="ARBA00022679"/>
    </source>
</evidence>
<reference evidence="3" key="1">
    <citation type="submission" date="2023-03" db="EMBL/GenBank/DDBJ databases">
        <authorList>
            <person name="Julca I."/>
        </authorList>
    </citation>
    <scope>NUCLEOTIDE SEQUENCE</scope>
</reference>
<evidence type="ECO:0000313" key="3">
    <source>
        <dbReference type="EMBL" id="CAI9110719.1"/>
    </source>
</evidence>
<dbReference type="AlphaFoldDB" id="A0AAV1DSS0"/>
<dbReference type="PANTHER" id="PTHR48046">
    <property type="entry name" value="UDP-GLYCOSYLTRANSFERASE 72E1"/>
    <property type="match status" value="1"/>
</dbReference>
<dbReference type="Gene3D" id="3.40.50.2000">
    <property type="entry name" value="Glycogen Phosphorylase B"/>
    <property type="match status" value="4"/>
</dbReference>
<name>A0AAV1DSS0_OLDCO</name>
<evidence type="ECO:0000256" key="1">
    <source>
        <dbReference type="ARBA" id="ARBA00022676"/>
    </source>
</evidence>
<keyword evidence="4" id="KW-1185">Reference proteome</keyword>
<gene>
    <name evidence="3" type="ORF">OLC1_LOCUS18306</name>
</gene>
<dbReference type="Proteomes" id="UP001161247">
    <property type="component" value="Chromosome 6"/>
</dbReference>
<accession>A0AAV1DSS0</accession>
<dbReference type="PANTHER" id="PTHR48046:SF1">
    <property type="entry name" value="GLYCOSYLTRANSFERASE-RELATED"/>
    <property type="match status" value="1"/>
</dbReference>
<evidence type="ECO:0000313" key="4">
    <source>
        <dbReference type="Proteomes" id="UP001161247"/>
    </source>
</evidence>
<protein>
    <submittedName>
        <fullName evidence="3">OLC1v1010788C1</fullName>
    </submittedName>
</protein>
<keyword evidence="2" id="KW-0808">Transferase</keyword>
<keyword evidence="1" id="KW-0328">Glycosyltransferase</keyword>